<keyword evidence="2" id="KW-1185">Reference proteome</keyword>
<protein>
    <submittedName>
        <fullName evidence="1">Uncharacterized protein</fullName>
    </submittedName>
</protein>
<evidence type="ECO:0000313" key="2">
    <source>
        <dbReference type="Proteomes" id="UP000006038"/>
    </source>
</evidence>
<accession>J3LC82</accession>
<proteinExistence type="predicted"/>
<dbReference type="HOGENOM" id="CLU_1542432_0_0_1"/>
<dbReference type="Gramene" id="OB02G22490.1">
    <property type="protein sequence ID" value="OB02G22490.1"/>
    <property type="gene ID" value="OB02G22490"/>
</dbReference>
<organism evidence="1">
    <name type="scientific">Oryza brachyantha</name>
    <name type="common">malo sina</name>
    <dbReference type="NCBI Taxonomy" id="4533"/>
    <lineage>
        <taxon>Eukaryota</taxon>
        <taxon>Viridiplantae</taxon>
        <taxon>Streptophyta</taxon>
        <taxon>Embryophyta</taxon>
        <taxon>Tracheophyta</taxon>
        <taxon>Spermatophyta</taxon>
        <taxon>Magnoliopsida</taxon>
        <taxon>Liliopsida</taxon>
        <taxon>Poales</taxon>
        <taxon>Poaceae</taxon>
        <taxon>BOP clade</taxon>
        <taxon>Oryzoideae</taxon>
        <taxon>Oryzeae</taxon>
        <taxon>Oryzinae</taxon>
        <taxon>Oryza</taxon>
    </lineage>
</organism>
<reference evidence="1" key="1">
    <citation type="submission" date="2013-04" db="UniProtKB">
        <authorList>
            <consortium name="EnsemblPlants"/>
        </authorList>
    </citation>
    <scope>IDENTIFICATION</scope>
</reference>
<sequence length="174" mass="19103">MGSGAGAAADGIERWTGPQQPLRCFALQIWGDGAAAVRSSRRTGAVADSVARADWGGGGWRCTGRRVFQLVCLVGGLRMSQTIVGFVFDTSCWTTSLLARDFNPLIFQDPGRLGRRNRYSFLSSNGHCEATENCYSTIFKMCLRPYAILDFAFARMPLLNNAACQNNIWPSCYI</sequence>
<evidence type="ECO:0000313" key="1">
    <source>
        <dbReference type="EnsemblPlants" id="OB02G22490.1"/>
    </source>
</evidence>
<dbReference type="EnsemblPlants" id="OB02G22490.1">
    <property type="protein sequence ID" value="OB02G22490.1"/>
    <property type="gene ID" value="OB02G22490"/>
</dbReference>
<dbReference type="Proteomes" id="UP000006038">
    <property type="component" value="Unassembled WGS sequence"/>
</dbReference>
<dbReference type="AlphaFoldDB" id="J3LC82"/>
<name>J3LC82_ORYBR</name>